<protein>
    <submittedName>
        <fullName evidence="2">CAP domain-containing protein</fullName>
    </submittedName>
</protein>
<keyword evidence="3" id="KW-1185">Reference proteome</keyword>
<gene>
    <name evidence="2" type="ORF">O6P37_11370</name>
</gene>
<evidence type="ECO:0000313" key="3">
    <source>
        <dbReference type="Proteomes" id="UP001142153"/>
    </source>
</evidence>
<feature type="domain" description="SCP" evidence="1">
    <location>
        <begin position="19"/>
        <end position="135"/>
    </location>
</feature>
<dbReference type="SUPFAM" id="SSF55797">
    <property type="entry name" value="PR-1-like"/>
    <property type="match status" value="1"/>
</dbReference>
<dbReference type="Proteomes" id="UP001142153">
    <property type="component" value="Unassembled WGS sequence"/>
</dbReference>
<dbReference type="PANTHER" id="PTHR31157">
    <property type="entry name" value="SCP DOMAIN-CONTAINING PROTEIN"/>
    <property type="match status" value="1"/>
</dbReference>
<dbReference type="Pfam" id="PF00188">
    <property type="entry name" value="CAP"/>
    <property type="match status" value="1"/>
</dbReference>
<reference evidence="2" key="1">
    <citation type="submission" date="2022-12" db="EMBL/GenBank/DDBJ databases">
        <authorList>
            <person name="Deng Y."/>
            <person name="Zhang Y.-Q."/>
        </authorList>
    </citation>
    <scope>NUCLEOTIDE SEQUENCE</scope>
    <source>
        <strain evidence="2">CPCC 205372</strain>
    </source>
</reference>
<dbReference type="EMBL" id="JAPZPY010000003">
    <property type="protein sequence ID" value="MCZ8379465.1"/>
    <property type="molecule type" value="Genomic_DNA"/>
</dbReference>
<organism evidence="2 3">
    <name type="scientific">Mycobacterium hippophais</name>
    <dbReference type="NCBI Taxonomy" id="3016340"/>
    <lineage>
        <taxon>Bacteria</taxon>
        <taxon>Bacillati</taxon>
        <taxon>Actinomycetota</taxon>
        <taxon>Actinomycetes</taxon>
        <taxon>Mycobacteriales</taxon>
        <taxon>Mycobacteriaceae</taxon>
        <taxon>Mycobacterium</taxon>
    </lineage>
</organism>
<proteinExistence type="predicted"/>
<evidence type="ECO:0000313" key="2">
    <source>
        <dbReference type="EMBL" id="MCZ8379465.1"/>
    </source>
</evidence>
<dbReference type="Gene3D" id="3.40.33.10">
    <property type="entry name" value="CAP"/>
    <property type="match status" value="1"/>
</dbReference>
<dbReference type="PANTHER" id="PTHR31157:SF1">
    <property type="entry name" value="SCP DOMAIN-CONTAINING PROTEIN"/>
    <property type="match status" value="1"/>
</dbReference>
<comment type="caution">
    <text evidence="2">The sequence shown here is derived from an EMBL/GenBank/DDBJ whole genome shotgun (WGS) entry which is preliminary data.</text>
</comment>
<dbReference type="CDD" id="cd05379">
    <property type="entry name" value="CAP_bacterial"/>
    <property type="match status" value="1"/>
</dbReference>
<sequence length="140" mass="15077">MSPPAGADNKRLNDGVAVNVHTIHRQQNCSEDVVVNPQLQLAAEWHTNDVLNNRALNGDTGSDGSSVQDRANAAGYRGTVAESVAINPALAISGIEILRQWYSNPAYLSIMRDCAYTQVGVWSANSLDRTVVVAVYGRPQ</sequence>
<accession>A0ABT4PSB3</accession>
<dbReference type="InterPro" id="IPR035940">
    <property type="entry name" value="CAP_sf"/>
</dbReference>
<dbReference type="InterPro" id="IPR014044">
    <property type="entry name" value="CAP_dom"/>
</dbReference>
<evidence type="ECO:0000259" key="1">
    <source>
        <dbReference type="Pfam" id="PF00188"/>
    </source>
</evidence>
<name>A0ABT4PSB3_9MYCO</name>